<name>A0ABD6EVC7_9BILA</name>
<dbReference type="EMBL" id="JBGFUD010005682">
    <property type="protein sequence ID" value="MFH4980527.1"/>
    <property type="molecule type" value="Genomic_DNA"/>
</dbReference>
<organism evidence="2 3">
    <name type="scientific">Gnathostoma spinigerum</name>
    <dbReference type="NCBI Taxonomy" id="75299"/>
    <lineage>
        <taxon>Eukaryota</taxon>
        <taxon>Metazoa</taxon>
        <taxon>Ecdysozoa</taxon>
        <taxon>Nematoda</taxon>
        <taxon>Chromadorea</taxon>
        <taxon>Rhabditida</taxon>
        <taxon>Spirurina</taxon>
        <taxon>Gnathostomatomorpha</taxon>
        <taxon>Gnathostomatoidea</taxon>
        <taxon>Gnathostomatidae</taxon>
        <taxon>Gnathostoma</taxon>
    </lineage>
</organism>
<evidence type="ECO:0000313" key="3">
    <source>
        <dbReference type="Proteomes" id="UP001608902"/>
    </source>
</evidence>
<proteinExistence type="predicted"/>
<evidence type="ECO:0000256" key="1">
    <source>
        <dbReference type="SAM" id="Phobius"/>
    </source>
</evidence>
<protein>
    <recommendedName>
        <fullName evidence="4">CX domain-containing protein</fullName>
    </recommendedName>
</protein>
<evidence type="ECO:0008006" key="4">
    <source>
        <dbReference type="Google" id="ProtNLM"/>
    </source>
</evidence>
<gene>
    <name evidence="2" type="ORF">AB6A40_007236</name>
</gene>
<accession>A0ABD6EVC7</accession>
<evidence type="ECO:0000313" key="2">
    <source>
        <dbReference type="EMBL" id="MFH4980527.1"/>
    </source>
</evidence>
<keyword evidence="1" id="KW-0812">Transmembrane</keyword>
<feature type="transmembrane region" description="Helical" evidence="1">
    <location>
        <begin position="9"/>
        <end position="28"/>
    </location>
</feature>
<dbReference type="Proteomes" id="UP001608902">
    <property type="component" value="Unassembled WGS sequence"/>
</dbReference>
<keyword evidence="1" id="KW-1133">Transmembrane helix</keyword>
<feature type="transmembrane region" description="Helical" evidence="1">
    <location>
        <begin position="40"/>
        <end position="59"/>
    </location>
</feature>
<sequence length="234" mass="27373">MTLRCKRCLLNESSVIVLYCGVLIVRWHPLAMSTSNIFHLPIFLTIFYLLTTVLSSLSYSEEEAINKVRSLTGSPVALGDNRTNELILKLVTQRYLDGFFPWRVKAFNDRVFLPAYRRSYWLGMRYYYMDNLHYLPTRETCVYHMNTTERGRLQYEDGLPIRNIVYQCQRFAQICCGLDCCTNPRFLNPKRADSGRPYPWDYSSSNASFKSRSLFVILCALSMTFSIHQTHYAK</sequence>
<dbReference type="AlphaFoldDB" id="A0ABD6EVC7"/>
<keyword evidence="3" id="KW-1185">Reference proteome</keyword>
<keyword evidence="1" id="KW-0472">Membrane</keyword>
<comment type="caution">
    <text evidence="2">The sequence shown here is derived from an EMBL/GenBank/DDBJ whole genome shotgun (WGS) entry which is preliminary data.</text>
</comment>
<reference evidence="2 3" key="1">
    <citation type="submission" date="2024-08" db="EMBL/GenBank/DDBJ databases">
        <title>Gnathostoma spinigerum genome.</title>
        <authorList>
            <person name="Gonzalez-Bertolin B."/>
            <person name="Monzon S."/>
            <person name="Zaballos A."/>
            <person name="Jimenez P."/>
            <person name="Dekumyoy P."/>
            <person name="Varona S."/>
            <person name="Cuesta I."/>
            <person name="Sumanam S."/>
            <person name="Adisakwattana P."/>
            <person name="Gasser R.B."/>
            <person name="Hernandez-Gonzalez A."/>
            <person name="Young N.D."/>
            <person name="Perteguer M.J."/>
        </authorList>
    </citation>
    <scope>NUCLEOTIDE SEQUENCE [LARGE SCALE GENOMIC DNA]</scope>
    <source>
        <strain evidence="2">AL3</strain>
        <tissue evidence="2">Liver</tissue>
    </source>
</reference>